<gene>
    <name evidence="2" type="ordered locus">Desku_2040</name>
</gene>
<accession>A0AAU8PU90</accession>
<evidence type="ECO:0000256" key="1">
    <source>
        <dbReference type="SAM" id="Phobius"/>
    </source>
</evidence>
<evidence type="ECO:0008006" key="4">
    <source>
        <dbReference type="Google" id="ProtNLM"/>
    </source>
</evidence>
<dbReference type="AlphaFoldDB" id="A0AAU8PU90"/>
<keyword evidence="1" id="KW-1133">Transmembrane helix</keyword>
<keyword evidence="1" id="KW-0812">Transmembrane</keyword>
<feature type="transmembrane region" description="Helical" evidence="1">
    <location>
        <begin position="60"/>
        <end position="77"/>
    </location>
</feature>
<organism evidence="2 3">
    <name type="scientific">Desulfofundulus kuznetsovii (strain DSM 6115 / VKM B-1805 / 17)</name>
    <name type="common">Desulfotomaculum kuznetsovii</name>
    <dbReference type="NCBI Taxonomy" id="760568"/>
    <lineage>
        <taxon>Bacteria</taxon>
        <taxon>Bacillati</taxon>
        <taxon>Bacillota</taxon>
        <taxon>Clostridia</taxon>
        <taxon>Eubacteriales</taxon>
        <taxon>Peptococcaceae</taxon>
        <taxon>Desulfofundulus</taxon>
    </lineage>
</organism>
<dbReference type="EMBL" id="CP002770">
    <property type="protein sequence ID" value="AEG15596.1"/>
    <property type="molecule type" value="Genomic_DNA"/>
</dbReference>
<name>A0AAU8PU90_DESK7</name>
<dbReference type="RefSeq" id="WP_013823110.1">
    <property type="nucleotide sequence ID" value="NC_015573.1"/>
</dbReference>
<keyword evidence="1" id="KW-0472">Membrane</keyword>
<keyword evidence="3" id="KW-1185">Reference proteome</keyword>
<feature type="transmembrane region" description="Helical" evidence="1">
    <location>
        <begin position="33"/>
        <end position="53"/>
    </location>
</feature>
<sequence>MIRFLKNHLFLLCTLCVIFYTLPVVFELVLRRGWVFGNAVWYAYVFPAILLGYSFGLKGGIFNALFGTVLALAVEYFETHLYAGGLRGAVDTLLMVGLTAFMSVGIGYMADIFKKGL</sequence>
<evidence type="ECO:0000313" key="3">
    <source>
        <dbReference type="Proteomes" id="UP000009229"/>
    </source>
</evidence>
<protein>
    <recommendedName>
        <fullName evidence="4">VanZ family protein</fullName>
    </recommendedName>
</protein>
<reference evidence="3" key="1">
    <citation type="submission" date="2011-05" db="EMBL/GenBank/DDBJ databases">
        <title>Complete sequence of Desulfotomaculum kuznetsovii DSM 6115.</title>
        <authorList>
            <person name="Lucas S."/>
            <person name="Han J."/>
            <person name="Lapidus A."/>
            <person name="Cheng J.-F."/>
            <person name="Goodwin L."/>
            <person name="Pitluck S."/>
            <person name="Peters L."/>
            <person name="Mikhailova N."/>
            <person name="Lu M."/>
            <person name="Saunders E."/>
            <person name="Han C."/>
            <person name="Tapia R."/>
            <person name="Land M."/>
            <person name="Hauser L."/>
            <person name="Kyrpides N."/>
            <person name="Ivanova N."/>
            <person name="Pagani I."/>
            <person name="Nazina T."/>
            <person name="Ivanova A."/>
            <person name="Parshina S."/>
            <person name="Kuever J."/>
            <person name="Muyzer G."/>
            <person name="Plugge C."/>
            <person name="Stams A."/>
            <person name="Woyke T."/>
        </authorList>
    </citation>
    <scope>NUCLEOTIDE SEQUENCE [LARGE SCALE GENOMIC DNA]</scope>
    <source>
        <strain evidence="3">DSM 6115 / VKM B-1805 / 17</strain>
    </source>
</reference>
<feature type="transmembrane region" description="Helical" evidence="1">
    <location>
        <begin position="89"/>
        <end position="110"/>
    </location>
</feature>
<proteinExistence type="predicted"/>
<dbReference type="KEGG" id="dku:Desku_2040"/>
<evidence type="ECO:0000313" key="2">
    <source>
        <dbReference type="EMBL" id="AEG15596.1"/>
    </source>
</evidence>
<dbReference type="Proteomes" id="UP000009229">
    <property type="component" value="Chromosome"/>
</dbReference>